<protein>
    <recommendedName>
        <fullName evidence="4">Sucrose-6-phosphate hydrolase</fullName>
        <ecNumber evidence="4">3.2.1.26</ecNumber>
    </recommendedName>
    <alternativeName>
        <fullName evidence="5">Invertase</fullName>
    </alternativeName>
</protein>
<evidence type="ECO:0000313" key="9">
    <source>
        <dbReference type="Proteomes" id="UP001607151"/>
    </source>
</evidence>
<evidence type="ECO:0000259" key="6">
    <source>
        <dbReference type="Pfam" id="PF00251"/>
    </source>
</evidence>
<dbReference type="Pfam" id="PF08244">
    <property type="entry name" value="Glyco_hydro_32C"/>
    <property type="match status" value="1"/>
</dbReference>
<comment type="similarity">
    <text evidence="1 4">Belongs to the glycosyl hydrolase 32 family.</text>
</comment>
<name>A0ABW7J0G8_9VIBR</name>
<dbReference type="EMBL" id="JBIHSN010000004">
    <property type="protein sequence ID" value="MFH0267368.1"/>
    <property type="molecule type" value="Genomic_DNA"/>
</dbReference>
<dbReference type="EC" id="3.2.1.26" evidence="4"/>
<keyword evidence="2 4" id="KW-0378">Hydrolase</keyword>
<comment type="catalytic activity">
    <reaction evidence="4">
        <text>Hydrolysis of terminal non-reducing beta-D-fructofuranoside residues in beta-D-fructofuranosides.</text>
        <dbReference type="EC" id="3.2.1.26"/>
    </reaction>
</comment>
<keyword evidence="3 4" id="KW-0326">Glycosidase</keyword>
<evidence type="ECO:0000313" key="8">
    <source>
        <dbReference type="EMBL" id="MFH0267368.1"/>
    </source>
</evidence>
<evidence type="ECO:0000256" key="1">
    <source>
        <dbReference type="ARBA" id="ARBA00009902"/>
    </source>
</evidence>
<dbReference type="InterPro" id="IPR001362">
    <property type="entry name" value="Glyco_hydro_32"/>
</dbReference>
<dbReference type="InterPro" id="IPR023296">
    <property type="entry name" value="Glyco_hydro_beta-prop_sf"/>
</dbReference>
<evidence type="ECO:0000256" key="5">
    <source>
        <dbReference type="RuleBase" id="RU365015"/>
    </source>
</evidence>
<reference evidence="8 9" key="1">
    <citation type="submission" date="2024-10" db="EMBL/GenBank/DDBJ databases">
        <authorList>
            <person name="Yibar A."/>
            <person name="Saticioglu I.B."/>
            <person name="Duman M."/>
            <person name="Ajmi N."/>
            <person name="Gurler F."/>
            <person name="Ay H."/>
            <person name="Onuk E."/>
            <person name="Guler S."/>
            <person name="Romalde J.L."/>
        </authorList>
    </citation>
    <scope>NUCLEOTIDE SEQUENCE [LARGE SCALE GENOMIC DNA]</scope>
    <source>
        <strain evidence="8 9">14-MA-B</strain>
    </source>
</reference>
<evidence type="ECO:0000256" key="2">
    <source>
        <dbReference type="ARBA" id="ARBA00022801"/>
    </source>
</evidence>
<evidence type="ECO:0000256" key="4">
    <source>
        <dbReference type="RuleBase" id="RU362110"/>
    </source>
</evidence>
<accession>A0ABW7J0G8</accession>
<comment type="caution">
    <text evidence="8">The sequence shown here is derived from an EMBL/GenBank/DDBJ whole genome shotgun (WGS) entry which is preliminary data.</text>
</comment>
<dbReference type="SUPFAM" id="SSF75005">
    <property type="entry name" value="Arabinanase/levansucrase/invertase"/>
    <property type="match status" value="1"/>
</dbReference>
<dbReference type="InterPro" id="IPR013320">
    <property type="entry name" value="ConA-like_dom_sf"/>
</dbReference>
<evidence type="ECO:0000256" key="3">
    <source>
        <dbReference type="ARBA" id="ARBA00023295"/>
    </source>
</evidence>
<comment type="pathway">
    <text evidence="5">Glycan biosynthesis; sucrose metabolism.</text>
</comment>
<dbReference type="SUPFAM" id="SSF49899">
    <property type="entry name" value="Concanavalin A-like lectins/glucanases"/>
    <property type="match status" value="1"/>
</dbReference>
<dbReference type="PANTHER" id="PTHR43101">
    <property type="entry name" value="BETA-FRUCTOSIDASE"/>
    <property type="match status" value="1"/>
</dbReference>
<sequence>MNQVLEKNLTELKHKQIDPWALGYHIQSKSGWINDPNGLCFHKGRYHVFFQHHPHTPKWGPMHWGHVSSTDLIHWEHHPIALTPGDEGMCFSGSAVSVGDELALIYTGHKWLKEDHNDDYMVQHQCLATSKDGVNFQKKGIVIASAYNSEIVHFRDPKVWNENNAWHMVVGVKENDQGKVAYYRSDNLEQWEFINILGTADAKRDEGYMWECPDFFKLGDKHILICSPQGMSSNQYERRNLFQNGYFVGQFNVVNGEFSRGNFKELDYGHDFYACQTFLDDEGRRIAIAWMDMWESAMPEQAFGRAGALTIPRELTIDKLGHIYQKPVAELKKLRKKLLLLENKKTYQQGKTKEKIEGIHLEINLSIQLPSDMNKTNEEKVNSFERSGILLRCGNGQHTYVGYDAMQQRVFVDRNHSGAGVSGIRYTPQINTKNLDTLTFQIFIDSSSIEVFVNNGQFTLSSRIYPNLNSQGIEFISENGITNILDLSIYELECTTT</sequence>
<proteinExistence type="inferred from homology"/>
<dbReference type="PANTHER" id="PTHR43101:SF1">
    <property type="entry name" value="BETA-FRUCTOSIDASE"/>
    <property type="match status" value="1"/>
</dbReference>
<dbReference type="Gene3D" id="2.115.10.20">
    <property type="entry name" value="Glycosyl hydrolase domain, family 43"/>
    <property type="match status" value="1"/>
</dbReference>
<dbReference type="CDD" id="cd08996">
    <property type="entry name" value="GH32_FFase"/>
    <property type="match status" value="1"/>
</dbReference>
<dbReference type="SMART" id="SM00640">
    <property type="entry name" value="Glyco_32"/>
    <property type="match status" value="1"/>
</dbReference>
<feature type="domain" description="Glycosyl hydrolase family 32 C-terminal" evidence="7">
    <location>
        <begin position="331"/>
        <end position="491"/>
    </location>
</feature>
<dbReference type="RefSeq" id="WP_027695178.1">
    <property type="nucleotide sequence ID" value="NZ_JBIHSN010000004.1"/>
</dbReference>
<dbReference type="Gene3D" id="2.60.120.560">
    <property type="entry name" value="Exo-inulinase, domain 1"/>
    <property type="match status" value="1"/>
</dbReference>
<organism evidence="8 9">
    <name type="scientific">Vibrio rumoiensis</name>
    <dbReference type="NCBI Taxonomy" id="76258"/>
    <lineage>
        <taxon>Bacteria</taxon>
        <taxon>Pseudomonadati</taxon>
        <taxon>Pseudomonadota</taxon>
        <taxon>Gammaproteobacteria</taxon>
        <taxon>Vibrionales</taxon>
        <taxon>Vibrionaceae</taxon>
        <taxon>Vibrio</taxon>
    </lineage>
</organism>
<dbReference type="GO" id="GO:0016787">
    <property type="term" value="F:hydrolase activity"/>
    <property type="evidence" value="ECO:0007669"/>
    <property type="project" value="UniProtKB-KW"/>
</dbReference>
<dbReference type="InterPro" id="IPR013189">
    <property type="entry name" value="Glyco_hydro_32_C"/>
</dbReference>
<comment type="subcellular location">
    <subcellularLocation>
        <location evidence="5">Cytoplasm</location>
    </subcellularLocation>
</comment>
<keyword evidence="5" id="KW-0119">Carbohydrate metabolism</keyword>
<dbReference type="Pfam" id="PF00251">
    <property type="entry name" value="Glyco_hydro_32N"/>
    <property type="match status" value="1"/>
</dbReference>
<keyword evidence="9" id="KW-1185">Reference proteome</keyword>
<evidence type="ECO:0000259" key="7">
    <source>
        <dbReference type="Pfam" id="PF08244"/>
    </source>
</evidence>
<dbReference type="InterPro" id="IPR051214">
    <property type="entry name" value="GH32_Enzymes"/>
</dbReference>
<dbReference type="NCBIfam" id="TIGR01322">
    <property type="entry name" value="scrB_fam"/>
    <property type="match status" value="1"/>
</dbReference>
<dbReference type="InterPro" id="IPR006232">
    <property type="entry name" value="Suc6P_hydrolase"/>
</dbReference>
<feature type="domain" description="Glycosyl hydrolase family 32 N-terminal" evidence="6">
    <location>
        <begin position="25"/>
        <end position="327"/>
    </location>
</feature>
<comment type="function">
    <text evidence="5">Enables the bacterium to metabolize sucrose as a sole carbon source.</text>
</comment>
<gene>
    <name evidence="8" type="ORF">ACGRQ9_18160</name>
</gene>
<dbReference type="Proteomes" id="UP001607151">
    <property type="component" value="Unassembled WGS sequence"/>
</dbReference>
<dbReference type="InterPro" id="IPR013148">
    <property type="entry name" value="Glyco_hydro_32_N"/>
</dbReference>
<keyword evidence="5" id="KW-0963">Cytoplasm</keyword>